<dbReference type="Proteomes" id="UP000034805">
    <property type="component" value="Unassembled WGS sequence"/>
</dbReference>
<reference evidence="1 2" key="1">
    <citation type="submission" date="2015-08" db="EMBL/GenBank/DDBJ databases">
        <title>The genome of the Asian arowana (Scleropages formosus).</title>
        <authorList>
            <person name="Tan M.H."/>
            <person name="Gan H.M."/>
            <person name="Croft L.J."/>
            <person name="Austin C.M."/>
        </authorList>
    </citation>
    <scope>NUCLEOTIDE SEQUENCE [LARGE SCALE GENOMIC DNA]</scope>
    <source>
        <strain evidence="1">Aro1</strain>
    </source>
</reference>
<dbReference type="EMBL" id="JARO02006708">
    <property type="protein sequence ID" value="KPP64878.1"/>
    <property type="molecule type" value="Genomic_DNA"/>
</dbReference>
<gene>
    <name evidence="1" type="ORF">Z043_116740</name>
</gene>
<sequence>MEAAAAQAAAVKGLTSIGGARSLSCTDLINNFYQPVARDICGGWMRVGEGALGLGYGVEGGGRGRGGSLVAGRKGKGFRSRFTNTRQEHTSRLGAIAMIIRTLRGNIYISLFVRQHRRFIAW</sequence>
<evidence type="ECO:0000313" key="1">
    <source>
        <dbReference type="EMBL" id="KPP64878.1"/>
    </source>
</evidence>
<evidence type="ECO:0000313" key="2">
    <source>
        <dbReference type="Proteomes" id="UP000034805"/>
    </source>
</evidence>
<protein>
    <submittedName>
        <fullName evidence="1">Uncharacterized protein</fullName>
    </submittedName>
</protein>
<proteinExistence type="predicted"/>
<dbReference type="AlphaFoldDB" id="A0A0P7UB72"/>
<comment type="caution">
    <text evidence="1">The sequence shown here is derived from an EMBL/GenBank/DDBJ whole genome shotgun (WGS) entry which is preliminary data.</text>
</comment>
<organism evidence="1 2">
    <name type="scientific">Scleropages formosus</name>
    <name type="common">Asian bonytongue</name>
    <name type="synonym">Osteoglossum formosum</name>
    <dbReference type="NCBI Taxonomy" id="113540"/>
    <lineage>
        <taxon>Eukaryota</taxon>
        <taxon>Metazoa</taxon>
        <taxon>Chordata</taxon>
        <taxon>Craniata</taxon>
        <taxon>Vertebrata</taxon>
        <taxon>Euteleostomi</taxon>
        <taxon>Actinopterygii</taxon>
        <taxon>Neopterygii</taxon>
        <taxon>Teleostei</taxon>
        <taxon>Osteoglossocephala</taxon>
        <taxon>Osteoglossomorpha</taxon>
        <taxon>Osteoglossiformes</taxon>
        <taxon>Osteoglossidae</taxon>
        <taxon>Scleropages</taxon>
    </lineage>
</organism>
<accession>A0A0P7UB72</accession>
<name>A0A0P7UB72_SCLFO</name>